<organism evidence="5 6">
    <name type="scientific">Ustilago hordei</name>
    <name type="common">Barley covered smut fungus</name>
    <dbReference type="NCBI Taxonomy" id="120017"/>
    <lineage>
        <taxon>Eukaryota</taxon>
        <taxon>Fungi</taxon>
        <taxon>Dikarya</taxon>
        <taxon>Basidiomycota</taxon>
        <taxon>Ustilaginomycotina</taxon>
        <taxon>Ustilaginomycetes</taxon>
        <taxon>Ustilaginales</taxon>
        <taxon>Ustilaginaceae</taxon>
        <taxon>Ustilago</taxon>
    </lineage>
</organism>
<dbReference type="STRING" id="1128400.I2FTE8"/>
<evidence type="ECO:0000256" key="3">
    <source>
        <dbReference type="SAM" id="MobiDB-lite"/>
    </source>
</evidence>
<dbReference type="InterPro" id="IPR013762">
    <property type="entry name" value="Integrase-like_cat_sf"/>
</dbReference>
<dbReference type="InterPro" id="IPR052055">
    <property type="entry name" value="Hepadnavirus_pol/RT"/>
</dbReference>
<dbReference type="InterPro" id="IPR043502">
    <property type="entry name" value="DNA/RNA_pol_sf"/>
</dbReference>
<dbReference type="InterPro" id="IPR000477">
    <property type="entry name" value="RT_dom"/>
</dbReference>
<dbReference type="Gene3D" id="1.10.443.10">
    <property type="entry name" value="Intergrase catalytic core"/>
    <property type="match status" value="1"/>
</dbReference>
<evidence type="ECO:0000313" key="5">
    <source>
        <dbReference type="EMBL" id="CCF50191.1"/>
    </source>
</evidence>
<evidence type="ECO:0000256" key="2">
    <source>
        <dbReference type="ARBA" id="ARBA00023172"/>
    </source>
</evidence>
<proteinExistence type="predicted"/>
<dbReference type="Pfam" id="PF00078">
    <property type="entry name" value="RVT_1"/>
    <property type="match status" value="1"/>
</dbReference>
<dbReference type="PANTHER" id="PTHR33050">
    <property type="entry name" value="REVERSE TRANSCRIPTASE DOMAIN-CONTAINING PROTEIN"/>
    <property type="match status" value="1"/>
</dbReference>
<dbReference type="Gene3D" id="1.10.150.130">
    <property type="match status" value="1"/>
</dbReference>
<dbReference type="InterPro" id="IPR011010">
    <property type="entry name" value="DNA_brk_join_enz"/>
</dbReference>
<dbReference type="GO" id="GO:0015074">
    <property type="term" value="P:DNA integration"/>
    <property type="evidence" value="ECO:0007669"/>
    <property type="project" value="InterPro"/>
</dbReference>
<feature type="region of interest" description="Disordered" evidence="3">
    <location>
        <begin position="437"/>
        <end position="477"/>
    </location>
</feature>
<dbReference type="Gene3D" id="3.10.10.10">
    <property type="entry name" value="HIV Type 1 Reverse Transcriptase, subunit A, domain 1"/>
    <property type="match status" value="1"/>
</dbReference>
<dbReference type="Proteomes" id="UP000006174">
    <property type="component" value="Unassembled WGS sequence"/>
</dbReference>
<feature type="compositionally biased region" description="Pro residues" evidence="3">
    <location>
        <begin position="53"/>
        <end position="66"/>
    </location>
</feature>
<evidence type="ECO:0000256" key="1">
    <source>
        <dbReference type="ARBA" id="ARBA00023125"/>
    </source>
</evidence>
<dbReference type="eggNOG" id="ENOG502S6D7">
    <property type="taxonomic scope" value="Eukaryota"/>
</dbReference>
<keyword evidence="6" id="KW-1185">Reference proteome</keyword>
<comment type="caution">
    <text evidence="5">The sequence shown here is derived from an EMBL/GenBank/DDBJ whole genome shotgun (WGS) entry which is preliminary data.</text>
</comment>
<dbReference type="PANTHER" id="PTHR33050:SF7">
    <property type="entry name" value="RIBONUCLEASE H"/>
    <property type="match status" value="1"/>
</dbReference>
<feature type="compositionally biased region" description="Low complexity" evidence="3">
    <location>
        <begin position="40"/>
        <end position="52"/>
    </location>
</feature>
<dbReference type="GO" id="GO:0003677">
    <property type="term" value="F:DNA binding"/>
    <property type="evidence" value="ECO:0007669"/>
    <property type="project" value="UniProtKB-KW"/>
</dbReference>
<dbReference type="InterPro" id="IPR010998">
    <property type="entry name" value="Integrase_recombinase_N"/>
</dbReference>
<sequence>MSDGFKPCRTCKQLKPLNEFFHRTRTTQVVRSCLACRPARPLAPPASSSTPSAPSPAPLVLPPSTPAPLVLPLSTPAPGRNTTPSPAAAALPSPPSLPPPPTLPTPVPSVTPAFVTDIVETRVSELRQLLQDDLHHAVQGLKAAIQAAVNPSTPATPPAPSPQVGAAAAPRPPPALSAPPGEYQTGCRYTWIPPEIVDKVHNDTITVYELPKLANPAWPGTVADEEPADVFIDGFKLSKRSGPSTSNKGFLRAIPSFDAFTKLWFIYTSLRAASSPDRDLPIGLGRFYLHIAEQQAVYPWERVVDYIVTICTARLGRASAAEWAHYDSELNNSHFLGVPTKQPSRSAASTSSKRSRVDDDPRRLEVCTSWNNGRCVGTTERPCVRRHICRSCSGKHMGKDCPHHLNVDTTTATTASNTTGTNAKALNGTPRLRIDATASGMPSPSTAVDTPQSRDGAAWPPACAMSQSGSTRSRPDTVTFSMSRLPTAPARQRARRHKAASSCPVTMQPAPAPLQSTAAGTSADPLLVPSADLSLVSLSALQSFRPPARPNTTMASISAWGVALADYPDKAFVDQLLGAIQHSILIGYTGPLRHGSRFSNIKNLPMDAVGAAHGLYRSHAAGQLPAVNDGIATHFTAIRYATLASILSFVRDNPGCRLWKSDLTNAFRHVVTALDDARLLGLTFDGLFYMETGLTFGGRSAPWLFNLFAEALHWVVQLTTSHPVKHYLDDFFGATPSTATADLPLHALALACHAFGLQLAPSKTSWNQTRLEILGIEVDTIRQTVGITVERRQRILDAIDHLLSRRSAHLLDWQRIAGLLQFVMQVVPHGKAFLRRLYDASKAAHRHPLTLRRISRPAVAELRWWRSTLLAWPGHSLLQLSPLVVEHIWTDASKRGYGAHWGLMDSPSAVWCKEVSKWHRQKDIRFHEALAVLDTLRVFSAHWDGPRMVVLHVDNTNVEHGLRSGRSRDPLTQTLLCEIVGLSFSRGSHPPLSGQTRHAPPPSFVAATGCSTLAATFIWRGLAESSRRRSSGVPGRYAAFVARRFGYNVAAYPATDLLLTEWVSDMAQSKPYHSIKHELDALRSWHVDLGLSLDGFSQGRLERVVRSIKRSLGLRPATPKLPITLPLLHAILEALPRSSSLSAWDRQVVATAFTISFACFLRCGEVTWDAANPTSLLVGSITWHDDYAILLLPASKTDPFRLGAPLVVPRVGGIECPYAALRLICPPERHASVPLFGLQDGHRPLTRSTFLHHLRLAISHLGLDTRQYAGHSFRQGAATWAAAQGVAADTIKLLGRWTSDCYRRYVDRTATERRTMVASALYSV</sequence>
<keyword evidence="1" id="KW-0238">DNA-binding</keyword>
<keyword evidence="2" id="KW-0233">DNA recombination</keyword>
<feature type="compositionally biased region" description="Low complexity" evidence="3">
    <location>
        <begin position="67"/>
        <end position="91"/>
    </location>
</feature>
<dbReference type="OMA" id="SAVWCKE"/>
<feature type="domain" description="Reverse transcriptase" evidence="4">
    <location>
        <begin position="656"/>
        <end position="778"/>
    </location>
</feature>
<evidence type="ECO:0000259" key="4">
    <source>
        <dbReference type="Pfam" id="PF00078"/>
    </source>
</evidence>
<dbReference type="EMBL" id="CAGI01000152">
    <property type="protein sequence ID" value="CCF50191.1"/>
    <property type="molecule type" value="Genomic_DNA"/>
</dbReference>
<feature type="region of interest" description="Disordered" evidence="3">
    <location>
        <begin position="40"/>
        <end position="105"/>
    </location>
</feature>
<dbReference type="SUPFAM" id="SSF56349">
    <property type="entry name" value="DNA breaking-rejoining enzymes"/>
    <property type="match status" value="1"/>
</dbReference>
<evidence type="ECO:0000313" key="6">
    <source>
        <dbReference type="Proteomes" id="UP000006174"/>
    </source>
</evidence>
<accession>I2FTE8</accession>
<reference evidence="5 6" key="1">
    <citation type="journal article" date="2012" name="Plant Cell">
        <title>Genome comparison of barley and maize smut fungi reveals targeted loss of RNA silencing components and species-specific presence of transposable elements.</title>
        <authorList>
            <person name="Laurie J.D."/>
            <person name="Ali S."/>
            <person name="Linning R."/>
            <person name="Mannhaupt G."/>
            <person name="Wong P."/>
            <person name="Gueldener U."/>
            <person name="Muensterkoetter M."/>
            <person name="Moore R."/>
            <person name="Kahmann R."/>
            <person name="Bakkeren G."/>
            <person name="Schirawski J."/>
        </authorList>
    </citation>
    <scope>NUCLEOTIDE SEQUENCE [LARGE SCALE GENOMIC DNA]</scope>
    <source>
        <strain evidence="6">Uh4875-4</strain>
    </source>
</reference>
<gene>
    <name evidence="5" type="ORF">UHOR_07208</name>
</gene>
<feature type="region of interest" description="Disordered" evidence="3">
    <location>
        <begin position="150"/>
        <end position="180"/>
    </location>
</feature>
<dbReference type="Gene3D" id="3.30.70.270">
    <property type="match status" value="1"/>
</dbReference>
<feature type="compositionally biased region" description="Polar residues" evidence="3">
    <location>
        <begin position="440"/>
        <end position="453"/>
    </location>
</feature>
<protein>
    <recommendedName>
        <fullName evidence="4">Reverse transcriptase domain-containing protein</fullName>
    </recommendedName>
</protein>
<feature type="compositionally biased region" description="Polar residues" evidence="3">
    <location>
        <begin position="465"/>
        <end position="477"/>
    </location>
</feature>
<dbReference type="GO" id="GO:0006310">
    <property type="term" value="P:DNA recombination"/>
    <property type="evidence" value="ECO:0007669"/>
    <property type="project" value="UniProtKB-KW"/>
</dbReference>
<dbReference type="HOGENOM" id="CLU_283733_0_0_1"/>
<name>I2FTE8_USTHO</name>
<feature type="compositionally biased region" description="Pro residues" evidence="3">
    <location>
        <begin position="92"/>
        <end position="105"/>
    </location>
</feature>
<dbReference type="SUPFAM" id="SSF56672">
    <property type="entry name" value="DNA/RNA polymerases"/>
    <property type="match status" value="1"/>
</dbReference>
<dbReference type="InterPro" id="IPR043128">
    <property type="entry name" value="Rev_trsase/Diguanyl_cyclase"/>
</dbReference>
<feature type="region of interest" description="Disordered" evidence="3">
    <location>
        <begin position="335"/>
        <end position="362"/>
    </location>
</feature>